<evidence type="ECO:0008006" key="5">
    <source>
        <dbReference type="Google" id="ProtNLM"/>
    </source>
</evidence>
<organism evidence="3 4">
    <name type="scientific">Coprinopsis marcescibilis</name>
    <name type="common">Agaric fungus</name>
    <name type="synonym">Psathyrella marcescibilis</name>
    <dbReference type="NCBI Taxonomy" id="230819"/>
    <lineage>
        <taxon>Eukaryota</taxon>
        <taxon>Fungi</taxon>
        <taxon>Dikarya</taxon>
        <taxon>Basidiomycota</taxon>
        <taxon>Agaricomycotina</taxon>
        <taxon>Agaricomycetes</taxon>
        <taxon>Agaricomycetidae</taxon>
        <taxon>Agaricales</taxon>
        <taxon>Agaricineae</taxon>
        <taxon>Psathyrellaceae</taxon>
        <taxon>Coprinopsis</taxon>
    </lineage>
</organism>
<feature type="transmembrane region" description="Helical" evidence="2">
    <location>
        <begin position="138"/>
        <end position="162"/>
    </location>
</feature>
<feature type="transmembrane region" description="Helical" evidence="2">
    <location>
        <begin position="20"/>
        <end position="48"/>
    </location>
</feature>
<feature type="transmembrane region" description="Helical" evidence="2">
    <location>
        <begin position="185"/>
        <end position="204"/>
    </location>
</feature>
<keyword evidence="2" id="KW-0472">Membrane</keyword>
<evidence type="ECO:0000256" key="2">
    <source>
        <dbReference type="SAM" id="Phobius"/>
    </source>
</evidence>
<feature type="region of interest" description="Disordered" evidence="1">
    <location>
        <begin position="332"/>
        <end position="371"/>
    </location>
</feature>
<reference evidence="3 4" key="1">
    <citation type="journal article" date="2019" name="Nat. Ecol. Evol.">
        <title>Megaphylogeny resolves global patterns of mushroom evolution.</title>
        <authorList>
            <person name="Varga T."/>
            <person name="Krizsan K."/>
            <person name="Foldi C."/>
            <person name="Dima B."/>
            <person name="Sanchez-Garcia M."/>
            <person name="Sanchez-Ramirez S."/>
            <person name="Szollosi G.J."/>
            <person name="Szarkandi J.G."/>
            <person name="Papp V."/>
            <person name="Albert L."/>
            <person name="Andreopoulos W."/>
            <person name="Angelini C."/>
            <person name="Antonin V."/>
            <person name="Barry K.W."/>
            <person name="Bougher N.L."/>
            <person name="Buchanan P."/>
            <person name="Buyck B."/>
            <person name="Bense V."/>
            <person name="Catcheside P."/>
            <person name="Chovatia M."/>
            <person name="Cooper J."/>
            <person name="Damon W."/>
            <person name="Desjardin D."/>
            <person name="Finy P."/>
            <person name="Geml J."/>
            <person name="Haridas S."/>
            <person name="Hughes K."/>
            <person name="Justo A."/>
            <person name="Karasinski D."/>
            <person name="Kautmanova I."/>
            <person name="Kiss B."/>
            <person name="Kocsube S."/>
            <person name="Kotiranta H."/>
            <person name="LaButti K.M."/>
            <person name="Lechner B.E."/>
            <person name="Liimatainen K."/>
            <person name="Lipzen A."/>
            <person name="Lukacs Z."/>
            <person name="Mihaltcheva S."/>
            <person name="Morgado L.N."/>
            <person name="Niskanen T."/>
            <person name="Noordeloos M.E."/>
            <person name="Ohm R.A."/>
            <person name="Ortiz-Santana B."/>
            <person name="Ovrebo C."/>
            <person name="Racz N."/>
            <person name="Riley R."/>
            <person name="Savchenko A."/>
            <person name="Shiryaev A."/>
            <person name="Soop K."/>
            <person name="Spirin V."/>
            <person name="Szebenyi C."/>
            <person name="Tomsovsky M."/>
            <person name="Tulloss R.E."/>
            <person name="Uehling J."/>
            <person name="Grigoriev I.V."/>
            <person name="Vagvolgyi C."/>
            <person name="Papp T."/>
            <person name="Martin F.M."/>
            <person name="Miettinen O."/>
            <person name="Hibbett D.S."/>
            <person name="Nagy L.G."/>
        </authorList>
    </citation>
    <scope>NUCLEOTIDE SEQUENCE [LARGE SCALE GENOMIC DNA]</scope>
    <source>
        <strain evidence="3 4">CBS 121175</strain>
    </source>
</reference>
<keyword evidence="4" id="KW-1185">Reference proteome</keyword>
<keyword evidence="2" id="KW-1133">Transmembrane helix</keyword>
<evidence type="ECO:0000313" key="4">
    <source>
        <dbReference type="Proteomes" id="UP000307440"/>
    </source>
</evidence>
<dbReference type="OrthoDB" id="3354175at2759"/>
<feature type="transmembrane region" description="Helical" evidence="2">
    <location>
        <begin position="109"/>
        <end position="131"/>
    </location>
</feature>
<accession>A0A5C3KIE2</accession>
<proteinExistence type="predicted"/>
<evidence type="ECO:0000256" key="1">
    <source>
        <dbReference type="SAM" id="MobiDB-lite"/>
    </source>
</evidence>
<gene>
    <name evidence="3" type="ORF">FA15DRAFT_625959</name>
</gene>
<feature type="transmembrane region" description="Helical" evidence="2">
    <location>
        <begin position="60"/>
        <end position="78"/>
    </location>
</feature>
<dbReference type="AlphaFoldDB" id="A0A5C3KIE2"/>
<protein>
    <recommendedName>
        <fullName evidence="5">Integral membrane protein</fullName>
    </recommendedName>
</protein>
<keyword evidence="2" id="KW-0812">Transmembrane</keyword>
<feature type="transmembrane region" description="Helical" evidence="2">
    <location>
        <begin position="256"/>
        <end position="275"/>
    </location>
</feature>
<feature type="compositionally biased region" description="Polar residues" evidence="1">
    <location>
        <begin position="347"/>
        <end position="359"/>
    </location>
</feature>
<feature type="transmembrane region" description="Helical" evidence="2">
    <location>
        <begin position="225"/>
        <end position="250"/>
    </location>
</feature>
<name>A0A5C3KIE2_COPMA</name>
<evidence type="ECO:0000313" key="3">
    <source>
        <dbReference type="EMBL" id="TFK20019.1"/>
    </source>
</evidence>
<dbReference type="Proteomes" id="UP000307440">
    <property type="component" value="Unassembled WGS sequence"/>
</dbReference>
<dbReference type="EMBL" id="ML210315">
    <property type="protein sequence ID" value="TFK20019.1"/>
    <property type="molecule type" value="Genomic_DNA"/>
</dbReference>
<sequence>MSLPQELVGQLTEQQFQHKIYYLVSFWLEAMLYGLYLALFIAALNIMLRGRSKNRASTKVFLVGIIVMFVIISFHNWLNIYRMIRAYAYETTLVSSVLFIRNSDNWDAMAFPVILAVVIWIADILVIYRCWLVWHRNYWVIALPSLLVLASIGTQSVNLAWFDNPNRFQIPTTSGYMLHTLRANFPLHFVQNVVTTALISFRLWKQHVISRRAGLFLAGGLSLVSVIRIIVESALIYTLMMLVMLVLFFMGHPAQVIFQHALIPTTGMVFLLIAIRVDSAKSSTLGSVSHGVEFSTGGNSMIPSWIHGDHQEQNGRRVRHASMGPITVTTVTEQHRLDDFNPDGKNQRSQKNQLDLSDTGSGNEGEGERESVVKAIGVV</sequence>